<feature type="compositionally biased region" description="Basic and acidic residues" evidence="1">
    <location>
        <begin position="8"/>
        <end position="24"/>
    </location>
</feature>
<protein>
    <submittedName>
        <fullName evidence="2">Uncharacterized protein</fullName>
    </submittedName>
</protein>
<keyword evidence="3" id="KW-1185">Reference proteome</keyword>
<gene>
    <name evidence="2" type="ORF">HAX54_032413</name>
</gene>
<proteinExistence type="predicted"/>
<name>A0ABS8SCZ7_DATST</name>
<dbReference type="EMBL" id="JACEIK010000411">
    <property type="protein sequence ID" value="MCD7456632.1"/>
    <property type="molecule type" value="Genomic_DNA"/>
</dbReference>
<evidence type="ECO:0000313" key="2">
    <source>
        <dbReference type="EMBL" id="MCD7456632.1"/>
    </source>
</evidence>
<dbReference type="PANTHER" id="PTHR35730:SF2">
    <property type="entry name" value="KINETOCHORE PROTEIN SPC24 HOMOLOG-RELATED"/>
    <property type="match status" value="1"/>
</dbReference>
<reference evidence="2 3" key="1">
    <citation type="journal article" date="2021" name="BMC Genomics">
        <title>Datura genome reveals duplications of psychoactive alkaloid biosynthetic genes and high mutation rate following tissue culture.</title>
        <authorList>
            <person name="Rajewski A."/>
            <person name="Carter-House D."/>
            <person name="Stajich J."/>
            <person name="Litt A."/>
        </authorList>
    </citation>
    <scope>NUCLEOTIDE SEQUENCE [LARGE SCALE GENOMIC DNA]</scope>
    <source>
        <strain evidence="2">AR-01</strain>
    </source>
</reference>
<organism evidence="2 3">
    <name type="scientific">Datura stramonium</name>
    <name type="common">Jimsonweed</name>
    <name type="synonym">Common thornapple</name>
    <dbReference type="NCBI Taxonomy" id="4076"/>
    <lineage>
        <taxon>Eukaryota</taxon>
        <taxon>Viridiplantae</taxon>
        <taxon>Streptophyta</taxon>
        <taxon>Embryophyta</taxon>
        <taxon>Tracheophyta</taxon>
        <taxon>Spermatophyta</taxon>
        <taxon>Magnoliopsida</taxon>
        <taxon>eudicotyledons</taxon>
        <taxon>Gunneridae</taxon>
        <taxon>Pentapetalae</taxon>
        <taxon>asterids</taxon>
        <taxon>lamiids</taxon>
        <taxon>Solanales</taxon>
        <taxon>Solanaceae</taxon>
        <taxon>Solanoideae</taxon>
        <taxon>Datureae</taxon>
        <taxon>Datura</taxon>
    </lineage>
</organism>
<accession>A0ABS8SCZ7</accession>
<feature type="region of interest" description="Disordered" evidence="1">
    <location>
        <begin position="1"/>
        <end position="24"/>
    </location>
</feature>
<evidence type="ECO:0000256" key="1">
    <source>
        <dbReference type="SAM" id="MobiDB-lite"/>
    </source>
</evidence>
<dbReference type="Proteomes" id="UP000823775">
    <property type="component" value="Unassembled WGS sequence"/>
</dbReference>
<sequence length="125" mass="14210">MIVTGDVRTSESEKRVRTGDPERTTAKRRTQIIITDEINDLDHQRASIEEQIILLKKLEKDKLRSEMKLSLYASVTSIIPGLDDQSTISGHIVDTDKKVVENLELDPSNQTAFDTCNIVWKMINL</sequence>
<comment type="caution">
    <text evidence="2">The sequence shown here is derived from an EMBL/GenBank/DDBJ whole genome shotgun (WGS) entry which is preliminary data.</text>
</comment>
<dbReference type="PANTHER" id="PTHR35730">
    <property type="entry name" value="KINETOCHORE PROTEIN SPC24 HOMOLOG-RELATED"/>
    <property type="match status" value="1"/>
</dbReference>
<dbReference type="Gene3D" id="3.30.160.570">
    <property type="entry name" value="Ncd80 complex, Spc24 subunit"/>
    <property type="match status" value="1"/>
</dbReference>
<evidence type="ECO:0000313" key="3">
    <source>
        <dbReference type="Proteomes" id="UP000823775"/>
    </source>
</evidence>
<dbReference type="InterPro" id="IPR044951">
    <property type="entry name" value="SPC24-like"/>
</dbReference>